<dbReference type="AlphaFoldDB" id="A0AAI9YE77"/>
<evidence type="ECO:0000313" key="2">
    <source>
        <dbReference type="Proteomes" id="UP001239213"/>
    </source>
</evidence>
<protein>
    <submittedName>
        <fullName evidence="1">Uncharacterized protein</fullName>
    </submittedName>
</protein>
<accession>A0AAI9YE77</accession>
<dbReference type="Proteomes" id="UP001239213">
    <property type="component" value="Unassembled WGS sequence"/>
</dbReference>
<gene>
    <name evidence="1" type="ORF">CCUS01_00234</name>
</gene>
<sequence length="50" mass="5515">MESVDKKSALFVPCFPPAKRHHHCIRDRGSHPPPHPLLCALSLAPNCSTD</sequence>
<reference evidence="1" key="1">
    <citation type="submission" date="2016-11" db="EMBL/GenBank/DDBJ databases">
        <title>The genome sequence of Colletotrichum cuscutae.</title>
        <authorList>
            <person name="Baroncelli R."/>
        </authorList>
    </citation>
    <scope>NUCLEOTIDE SEQUENCE</scope>
    <source>
        <strain evidence="1">IMI 304802</strain>
    </source>
</reference>
<dbReference type="EMBL" id="MPDP01000001">
    <property type="protein sequence ID" value="KAK1499509.1"/>
    <property type="molecule type" value="Genomic_DNA"/>
</dbReference>
<proteinExistence type="predicted"/>
<comment type="caution">
    <text evidence="1">The sequence shown here is derived from an EMBL/GenBank/DDBJ whole genome shotgun (WGS) entry which is preliminary data.</text>
</comment>
<name>A0AAI9YE77_9PEZI</name>
<organism evidence="1 2">
    <name type="scientific">Colletotrichum cuscutae</name>
    <dbReference type="NCBI Taxonomy" id="1209917"/>
    <lineage>
        <taxon>Eukaryota</taxon>
        <taxon>Fungi</taxon>
        <taxon>Dikarya</taxon>
        <taxon>Ascomycota</taxon>
        <taxon>Pezizomycotina</taxon>
        <taxon>Sordariomycetes</taxon>
        <taxon>Hypocreomycetidae</taxon>
        <taxon>Glomerellales</taxon>
        <taxon>Glomerellaceae</taxon>
        <taxon>Colletotrichum</taxon>
        <taxon>Colletotrichum acutatum species complex</taxon>
    </lineage>
</organism>
<keyword evidence="2" id="KW-1185">Reference proteome</keyword>
<evidence type="ECO:0000313" key="1">
    <source>
        <dbReference type="EMBL" id="KAK1499509.1"/>
    </source>
</evidence>